<accession>A0A9J6A110</accession>
<evidence type="ECO:0000313" key="8">
    <source>
        <dbReference type="Proteomes" id="UP000824120"/>
    </source>
</evidence>
<dbReference type="GO" id="GO:0005576">
    <property type="term" value="C:extracellular region"/>
    <property type="evidence" value="ECO:0007669"/>
    <property type="project" value="UniProtKB-SubCell"/>
</dbReference>
<organism evidence="7 8">
    <name type="scientific">Solanum commersonii</name>
    <name type="common">Commerson's wild potato</name>
    <name type="synonym">Commerson's nightshade</name>
    <dbReference type="NCBI Taxonomy" id="4109"/>
    <lineage>
        <taxon>Eukaryota</taxon>
        <taxon>Viridiplantae</taxon>
        <taxon>Streptophyta</taxon>
        <taxon>Embryophyta</taxon>
        <taxon>Tracheophyta</taxon>
        <taxon>Spermatophyta</taxon>
        <taxon>Magnoliopsida</taxon>
        <taxon>eudicotyledons</taxon>
        <taxon>Gunneridae</taxon>
        <taxon>Pentapetalae</taxon>
        <taxon>asterids</taxon>
        <taxon>lamiids</taxon>
        <taxon>Solanales</taxon>
        <taxon>Solanaceae</taxon>
        <taxon>Solanoideae</taxon>
        <taxon>Solaneae</taxon>
        <taxon>Solanum</taxon>
    </lineage>
</organism>
<dbReference type="InterPro" id="IPR038408">
    <property type="entry name" value="GNK2_sf"/>
</dbReference>
<dbReference type="InterPro" id="IPR050581">
    <property type="entry name" value="CRR_secretory_protein"/>
</dbReference>
<dbReference type="EMBL" id="JACXVP010000003">
    <property type="protein sequence ID" value="KAG5617971.1"/>
    <property type="molecule type" value="Genomic_DNA"/>
</dbReference>
<dbReference type="InterPro" id="IPR002902">
    <property type="entry name" value="GNK2"/>
</dbReference>
<dbReference type="AlphaFoldDB" id="A0A9J6A110"/>
<evidence type="ECO:0000256" key="4">
    <source>
        <dbReference type="ARBA" id="ARBA00022737"/>
    </source>
</evidence>
<gene>
    <name evidence="7" type="ORF">H5410_017795</name>
</gene>
<reference evidence="7 8" key="1">
    <citation type="submission" date="2020-09" db="EMBL/GenBank/DDBJ databases">
        <title>De no assembly of potato wild relative species, Solanum commersonii.</title>
        <authorList>
            <person name="Cho K."/>
        </authorList>
    </citation>
    <scope>NUCLEOTIDE SEQUENCE [LARGE SCALE GENOMIC DNA]</scope>
    <source>
        <strain evidence="7">LZ3.2</strain>
        <tissue evidence="7">Leaf</tissue>
    </source>
</reference>
<dbReference type="Gene3D" id="3.30.430.20">
    <property type="entry name" value="Gnk2 domain, C-X8-C-X2-C motif"/>
    <property type="match status" value="1"/>
</dbReference>
<evidence type="ECO:0000256" key="3">
    <source>
        <dbReference type="ARBA" id="ARBA00022729"/>
    </source>
</evidence>
<evidence type="ECO:0000256" key="2">
    <source>
        <dbReference type="ARBA" id="ARBA00022525"/>
    </source>
</evidence>
<name>A0A9J6A110_SOLCO</name>
<keyword evidence="8" id="KW-1185">Reference proteome</keyword>
<dbReference type="CDD" id="cd23509">
    <property type="entry name" value="Gnk2-like"/>
    <property type="match status" value="1"/>
</dbReference>
<dbReference type="PANTHER" id="PTHR32411">
    <property type="entry name" value="CYSTEINE-RICH REPEAT SECRETORY PROTEIN 38-RELATED"/>
    <property type="match status" value="1"/>
</dbReference>
<comment type="similarity">
    <text evidence="5">Belongs to the cysteine-rich repeat secretory protein family.</text>
</comment>
<dbReference type="PROSITE" id="PS51473">
    <property type="entry name" value="GNK2"/>
    <property type="match status" value="1"/>
</dbReference>
<dbReference type="PANTHER" id="PTHR32411:SF43">
    <property type="entry name" value="CYSTEINE-RICH REPEAT SECRETORY PROTEIN 38"/>
    <property type="match status" value="1"/>
</dbReference>
<keyword evidence="3" id="KW-0732">Signal</keyword>
<feature type="domain" description="Gnk2-homologous" evidence="6">
    <location>
        <begin position="1"/>
        <end position="70"/>
    </location>
</feature>
<evidence type="ECO:0000259" key="6">
    <source>
        <dbReference type="PROSITE" id="PS51473"/>
    </source>
</evidence>
<protein>
    <recommendedName>
        <fullName evidence="6">Gnk2-homologous domain-containing protein</fullName>
    </recommendedName>
</protein>
<evidence type="ECO:0000256" key="1">
    <source>
        <dbReference type="ARBA" id="ARBA00004613"/>
    </source>
</evidence>
<keyword evidence="2" id="KW-0964">Secreted</keyword>
<evidence type="ECO:0000313" key="7">
    <source>
        <dbReference type="EMBL" id="KAG5617971.1"/>
    </source>
</evidence>
<evidence type="ECO:0000256" key="5">
    <source>
        <dbReference type="ARBA" id="ARBA00038515"/>
    </source>
</evidence>
<dbReference type="Pfam" id="PF01657">
    <property type="entry name" value="Stress-antifung"/>
    <property type="match status" value="1"/>
</dbReference>
<dbReference type="Proteomes" id="UP000824120">
    <property type="component" value="Chromosome 3"/>
</dbReference>
<proteinExistence type="inferred from homology"/>
<keyword evidence="4" id="KW-0677">Repeat</keyword>
<sequence length="90" mass="10462">MPVKEKTLINDLLRYSLIYGEFFCRGDIAPKNCQNYIDMAREGIKRECPLNKQAIIWYDQCLVCYSNIPNFASMLDTSVSKIIYNKQNVS</sequence>
<comment type="caution">
    <text evidence="7">The sequence shown here is derived from an EMBL/GenBank/DDBJ whole genome shotgun (WGS) entry which is preliminary data.</text>
</comment>
<comment type="subcellular location">
    <subcellularLocation>
        <location evidence="1">Secreted</location>
    </subcellularLocation>
</comment>
<dbReference type="OrthoDB" id="4062651at2759"/>